<comment type="subunit">
    <text evidence="7">Homodimer, forms a heterotetramer with a Cas1 homodimer.</text>
</comment>
<comment type="cofactor">
    <cofactor evidence="7">
        <name>Mg(2+)</name>
        <dbReference type="ChEBI" id="CHEBI:18420"/>
    </cofactor>
</comment>
<dbReference type="AlphaFoldDB" id="A0A1G2MLW8"/>
<dbReference type="STRING" id="1802306.A3C72_04920"/>
<reference evidence="9 10" key="1">
    <citation type="journal article" date="2016" name="Nat. Commun.">
        <title>Thousands of microbial genomes shed light on interconnected biogeochemical processes in an aquifer system.</title>
        <authorList>
            <person name="Anantharaman K."/>
            <person name="Brown C.T."/>
            <person name="Hug L.A."/>
            <person name="Sharon I."/>
            <person name="Castelle C.J."/>
            <person name="Probst A.J."/>
            <person name="Thomas B.C."/>
            <person name="Singh A."/>
            <person name="Wilkins M.J."/>
            <person name="Karaoz U."/>
            <person name="Brodie E.L."/>
            <person name="Williams K.H."/>
            <person name="Hubbard S.S."/>
            <person name="Banfield J.F."/>
        </authorList>
    </citation>
    <scope>NUCLEOTIDE SEQUENCE [LARGE SCALE GENOMIC DNA]</scope>
</reference>
<feature type="domain" description="Transcriptional repressor PaaX-like central Cas2-like" evidence="8">
    <location>
        <begin position="107"/>
        <end position="180"/>
    </location>
</feature>
<dbReference type="InterPro" id="IPR021127">
    <property type="entry name" value="CRISPR_associated_Cas2"/>
</dbReference>
<feature type="binding site" evidence="7">
    <location>
        <position position="117"/>
    </location>
    <ligand>
        <name>Mg(2+)</name>
        <dbReference type="ChEBI" id="CHEBI:18420"/>
        <note>catalytic</note>
    </ligand>
</feature>
<proteinExistence type="inferred from homology"/>
<gene>
    <name evidence="7" type="primary">cas2</name>
    <name evidence="9" type="ORF">A3C72_04920</name>
</gene>
<organism evidence="9 10">
    <name type="scientific">Candidatus Taylorbacteria bacterium RIFCSPHIGHO2_02_FULL_43_32b</name>
    <dbReference type="NCBI Taxonomy" id="1802306"/>
    <lineage>
        <taxon>Bacteria</taxon>
        <taxon>Candidatus Tayloriibacteriota</taxon>
    </lineage>
</organism>
<evidence type="ECO:0000259" key="8">
    <source>
        <dbReference type="Pfam" id="PF20803"/>
    </source>
</evidence>
<evidence type="ECO:0000256" key="5">
    <source>
        <dbReference type="ARBA" id="ARBA00022842"/>
    </source>
</evidence>
<name>A0A1G2MLW8_9BACT</name>
<protein>
    <recommendedName>
        <fullName evidence="7">CRISPR-associated endoribonuclease Cas2</fullName>
        <ecNumber evidence="7">3.1.-.-</ecNumber>
    </recommendedName>
</protein>
<evidence type="ECO:0000256" key="2">
    <source>
        <dbReference type="ARBA" id="ARBA00022723"/>
    </source>
</evidence>
<dbReference type="GO" id="GO:0016787">
    <property type="term" value="F:hydrolase activity"/>
    <property type="evidence" value="ECO:0007669"/>
    <property type="project" value="UniProtKB-KW"/>
</dbReference>
<evidence type="ECO:0000256" key="6">
    <source>
        <dbReference type="ARBA" id="ARBA00023118"/>
    </source>
</evidence>
<evidence type="ECO:0000256" key="4">
    <source>
        <dbReference type="ARBA" id="ARBA00022801"/>
    </source>
</evidence>
<dbReference type="GO" id="GO:0051607">
    <property type="term" value="P:defense response to virus"/>
    <property type="evidence" value="ECO:0007669"/>
    <property type="project" value="UniProtKB-UniRule"/>
</dbReference>
<evidence type="ECO:0000256" key="1">
    <source>
        <dbReference type="ARBA" id="ARBA00022722"/>
    </source>
</evidence>
<comment type="function">
    <text evidence="7">CRISPR (clustered regularly interspaced short palindromic repeat), is an adaptive immune system that provides protection against mobile genetic elements (viruses, transposable elements and conjugative plasmids). CRISPR clusters contain sequences complementary to antecedent mobile elements and target invading nucleic acids. CRISPR clusters are transcribed and processed into CRISPR RNA (crRNA). Functions as a ssRNA-specific endoribonuclease. Involved in the integration of spacer DNA into the CRISPR cassette.</text>
</comment>
<comment type="similarity">
    <text evidence="7">Belongs to the CRISPR-associated endoribonuclease Cas2 protein family.</text>
</comment>
<dbReference type="EC" id="3.1.-.-" evidence="7"/>
<dbReference type="GO" id="GO:0043571">
    <property type="term" value="P:maintenance of CRISPR repeat elements"/>
    <property type="evidence" value="ECO:0007669"/>
    <property type="project" value="UniProtKB-UniRule"/>
</dbReference>
<sequence length="197" mass="22953">MNLEKEAKKRRTRVNIKKVILGTIATAGLLSAAALAPNAVQVLGVIGQKNKRRIRIFENSLSRLLDKKLVTMETTTKGKFIRLTDKGKFELQKLTNGKWKEKRKGFWDGKWRIIIFDIPETRRLDRVKLWRLLKRLGFFRLQDSVWVYPDDCEDLIRMIKAEMKIGLAITYIIADSIEGDKRVAEFFGVKRSWLFAK</sequence>
<evidence type="ECO:0000313" key="9">
    <source>
        <dbReference type="EMBL" id="OHA24209.1"/>
    </source>
</evidence>
<comment type="caution">
    <text evidence="9">The sequence shown here is derived from an EMBL/GenBank/DDBJ whole genome shotgun (WGS) entry which is preliminary data.</text>
</comment>
<evidence type="ECO:0000256" key="3">
    <source>
        <dbReference type="ARBA" id="ARBA00022759"/>
    </source>
</evidence>
<evidence type="ECO:0000256" key="7">
    <source>
        <dbReference type="HAMAP-Rule" id="MF_01471"/>
    </source>
</evidence>
<evidence type="ECO:0000313" key="10">
    <source>
        <dbReference type="Proteomes" id="UP000177130"/>
    </source>
</evidence>
<dbReference type="PANTHER" id="PTHR30319">
    <property type="entry name" value="PHENYLACETIC ACID REGULATOR-RELATED TRANSCRIPTIONAL REPRESSOR"/>
    <property type="match status" value="1"/>
</dbReference>
<dbReference type="GO" id="GO:0006351">
    <property type="term" value="P:DNA-templated transcription"/>
    <property type="evidence" value="ECO:0007669"/>
    <property type="project" value="TreeGrafter"/>
</dbReference>
<dbReference type="GO" id="GO:0046872">
    <property type="term" value="F:metal ion binding"/>
    <property type="evidence" value="ECO:0007669"/>
    <property type="project" value="UniProtKB-UniRule"/>
</dbReference>
<dbReference type="HAMAP" id="MF_01471">
    <property type="entry name" value="Cas2"/>
    <property type="match status" value="1"/>
</dbReference>
<dbReference type="Proteomes" id="UP000177130">
    <property type="component" value="Unassembled WGS sequence"/>
</dbReference>
<dbReference type="InterPro" id="IPR048846">
    <property type="entry name" value="PaaX-like_central"/>
</dbReference>
<dbReference type="PANTHER" id="PTHR30319:SF1">
    <property type="entry name" value="TRANSCRIPTIONAL REPRESSOR PAAX"/>
    <property type="match status" value="1"/>
</dbReference>
<dbReference type="Gene3D" id="3.30.70.2650">
    <property type="match status" value="1"/>
</dbReference>
<keyword evidence="6 7" id="KW-0051">Antiviral defense</keyword>
<keyword evidence="2 7" id="KW-0479">Metal-binding</keyword>
<dbReference type="SUPFAM" id="SSF143430">
    <property type="entry name" value="TTP0101/SSO1404-like"/>
    <property type="match status" value="1"/>
</dbReference>
<keyword evidence="3 7" id="KW-0255">Endonuclease</keyword>
<dbReference type="EMBL" id="MHRK01000016">
    <property type="protein sequence ID" value="OHA24209.1"/>
    <property type="molecule type" value="Genomic_DNA"/>
</dbReference>
<accession>A0A1G2MLW8</accession>
<keyword evidence="5 7" id="KW-0460">Magnesium</keyword>
<dbReference type="Pfam" id="PF20803">
    <property type="entry name" value="PaaX_M"/>
    <property type="match status" value="1"/>
</dbReference>
<keyword evidence="1 7" id="KW-0540">Nuclease</keyword>
<dbReference type="GO" id="GO:0004521">
    <property type="term" value="F:RNA endonuclease activity"/>
    <property type="evidence" value="ECO:0007669"/>
    <property type="project" value="InterPro"/>
</dbReference>
<keyword evidence="4 7" id="KW-0378">Hydrolase</keyword>